<evidence type="ECO:0000256" key="1">
    <source>
        <dbReference type="SAM" id="Phobius"/>
    </source>
</evidence>
<keyword evidence="3" id="KW-1185">Reference proteome</keyword>
<accession>A0AAV4VKP8</accession>
<dbReference type="EMBL" id="BPLR01014743">
    <property type="protein sequence ID" value="GIY71031.1"/>
    <property type="molecule type" value="Genomic_DNA"/>
</dbReference>
<evidence type="ECO:0000313" key="3">
    <source>
        <dbReference type="Proteomes" id="UP001054945"/>
    </source>
</evidence>
<evidence type="ECO:0000313" key="2">
    <source>
        <dbReference type="EMBL" id="GIY71031.1"/>
    </source>
</evidence>
<keyword evidence="1" id="KW-0812">Transmembrane</keyword>
<protein>
    <submittedName>
        <fullName evidence="2">Uncharacterized protein</fullName>
    </submittedName>
</protein>
<keyword evidence="1" id="KW-1133">Transmembrane helix</keyword>
<reference evidence="2 3" key="1">
    <citation type="submission" date="2021-06" db="EMBL/GenBank/DDBJ databases">
        <title>Caerostris extrusa draft genome.</title>
        <authorList>
            <person name="Kono N."/>
            <person name="Arakawa K."/>
        </authorList>
    </citation>
    <scope>NUCLEOTIDE SEQUENCE [LARGE SCALE GENOMIC DNA]</scope>
</reference>
<proteinExistence type="predicted"/>
<dbReference type="Proteomes" id="UP001054945">
    <property type="component" value="Unassembled WGS sequence"/>
</dbReference>
<feature type="transmembrane region" description="Helical" evidence="1">
    <location>
        <begin position="43"/>
        <end position="64"/>
    </location>
</feature>
<comment type="caution">
    <text evidence="2">The sequence shown here is derived from an EMBL/GenBank/DDBJ whole genome shotgun (WGS) entry which is preliminary data.</text>
</comment>
<organism evidence="2 3">
    <name type="scientific">Caerostris extrusa</name>
    <name type="common">Bark spider</name>
    <name type="synonym">Caerostris bankana</name>
    <dbReference type="NCBI Taxonomy" id="172846"/>
    <lineage>
        <taxon>Eukaryota</taxon>
        <taxon>Metazoa</taxon>
        <taxon>Ecdysozoa</taxon>
        <taxon>Arthropoda</taxon>
        <taxon>Chelicerata</taxon>
        <taxon>Arachnida</taxon>
        <taxon>Araneae</taxon>
        <taxon>Araneomorphae</taxon>
        <taxon>Entelegynae</taxon>
        <taxon>Araneoidea</taxon>
        <taxon>Araneidae</taxon>
        <taxon>Caerostris</taxon>
    </lineage>
</organism>
<dbReference type="AlphaFoldDB" id="A0AAV4VKP8"/>
<gene>
    <name evidence="2" type="ORF">CEXT_774831</name>
</gene>
<sequence length="95" mass="11119">MVVWLEVQIYSYCCNRKHKYNFALNTGVGHMALKMPQLKIVKVMVQIIFSFIVFVLLILNIMYLTRLSDDVTHRLSCSTNQKTMASRRFNIQISC</sequence>
<keyword evidence="1" id="KW-0472">Membrane</keyword>
<name>A0AAV4VKP8_CAEEX</name>